<dbReference type="CDD" id="cd00672">
    <property type="entry name" value="CysRS_core"/>
    <property type="match status" value="1"/>
</dbReference>
<dbReference type="Gene3D" id="1.20.120.1910">
    <property type="entry name" value="Cysteine-tRNA ligase, C-terminal anti-codon recognition domain"/>
    <property type="match status" value="1"/>
</dbReference>
<evidence type="ECO:0000256" key="9">
    <source>
        <dbReference type="ARBA" id="ARBA00023146"/>
    </source>
</evidence>
<evidence type="ECO:0000256" key="3">
    <source>
        <dbReference type="ARBA" id="ARBA00022598"/>
    </source>
</evidence>
<accession>A0ABD3M9X9</accession>
<evidence type="ECO:0000256" key="10">
    <source>
        <dbReference type="ARBA" id="ARBA00031499"/>
    </source>
</evidence>
<evidence type="ECO:0000256" key="8">
    <source>
        <dbReference type="ARBA" id="ARBA00022917"/>
    </source>
</evidence>
<dbReference type="GO" id="GO:0004817">
    <property type="term" value="F:cysteine-tRNA ligase activity"/>
    <property type="evidence" value="ECO:0007669"/>
    <property type="project" value="UniProtKB-EC"/>
</dbReference>
<dbReference type="NCBIfam" id="TIGR00435">
    <property type="entry name" value="cysS"/>
    <property type="match status" value="1"/>
</dbReference>
<evidence type="ECO:0000256" key="2">
    <source>
        <dbReference type="ARBA" id="ARBA00012832"/>
    </source>
</evidence>
<dbReference type="InterPro" id="IPR014729">
    <property type="entry name" value="Rossmann-like_a/b/a_fold"/>
</dbReference>
<dbReference type="EC" id="6.1.1.16" evidence="2"/>
<dbReference type="PANTHER" id="PTHR10890:SF3">
    <property type="entry name" value="CYSTEINE--TRNA LIGASE, CYTOPLASMIC"/>
    <property type="match status" value="1"/>
</dbReference>
<dbReference type="InterPro" id="IPR015803">
    <property type="entry name" value="Cys-tRNA-ligase"/>
</dbReference>
<dbReference type="AlphaFoldDB" id="A0ABD3M9X9"/>
<dbReference type="HAMAP" id="MF_00041">
    <property type="entry name" value="Cys_tRNA_synth"/>
    <property type="match status" value="1"/>
</dbReference>
<comment type="cofactor">
    <cofactor evidence="1">
        <name>Zn(2+)</name>
        <dbReference type="ChEBI" id="CHEBI:29105"/>
    </cofactor>
</comment>
<keyword evidence="3" id="KW-0436">Ligase</keyword>
<evidence type="ECO:0000256" key="4">
    <source>
        <dbReference type="ARBA" id="ARBA00022723"/>
    </source>
</evidence>
<dbReference type="Gene3D" id="3.40.50.620">
    <property type="entry name" value="HUPs"/>
    <property type="match status" value="1"/>
</dbReference>
<keyword evidence="4" id="KW-0479">Metal-binding</keyword>
<keyword evidence="6" id="KW-0862">Zinc</keyword>
<evidence type="ECO:0000256" key="11">
    <source>
        <dbReference type="SAM" id="MobiDB-lite"/>
    </source>
</evidence>
<evidence type="ECO:0000313" key="13">
    <source>
        <dbReference type="EMBL" id="KAL3760412.1"/>
    </source>
</evidence>
<dbReference type="InterPro" id="IPR009080">
    <property type="entry name" value="tRNAsynth_Ia_anticodon-bd"/>
</dbReference>
<keyword evidence="8" id="KW-0648">Protein biosynthesis</keyword>
<dbReference type="PANTHER" id="PTHR10890">
    <property type="entry name" value="CYSTEINYL-TRNA SYNTHETASE"/>
    <property type="match status" value="1"/>
</dbReference>
<evidence type="ECO:0000256" key="7">
    <source>
        <dbReference type="ARBA" id="ARBA00022840"/>
    </source>
</evidence>
<feature type="region of interest" description="Disordered" evidence="11">
    <location>
        <begin position="747"/>
        <end position="767"/>
    </location>
</feature>
<name>A0ABD3M9X9_9STRA</name>
<dbReference type="GO" id="GO:0006412">
    <property type="term" value="P:translation"/>
    <property type="evidence" value="ECO:0007669"/>
    <property type="project" value="UniProtKB-KW"/>
</dbReference>
<dbReference type="Pfam" id="PF01406">
    <property type="entry name" value="tRNA-synt_1e"/>
    <property type="match status" value="1"/>
</dbReference>
<feature type="domain" description="tRNA synthetases class I catalytic" evidence="12">
    <location>
        <begin position="56"/>
        <end position="490"/>
    </location>
</feature>
<keyword evidence="7" id="KW-0067">ATP-binding</keyword>
<protein>
    <recommendedName>
        <fullName evidence="2">cysteine--tRNA ligase</fullName>
        <ecNumber evidence="2">6.1.1.16</ecNumber>
    </recommendedName>
    <alternativeName>
        <fullName evidence="10">Cysteinyl-tRNA synthetase</fullName>
    </alternativeName>
</protein>
<dbReference type="PRINTS" id="PR00983">
    <property type="entry name" value="TRNASYNTHCYS"/>
</dbReference>
<organism evidence="13 14">
    <name type="scientific">Discostella pseudostelligera</name>
    <dbReference type="NCBI Taxonomy" id="259834"/>
    <lineage>
        <taxon>Eukaryota</taxon>
        <taxon>Sar</taxon>
        <taxon>Stramenopiles</taxon>
        <taxon>Ochrophyta</taxon>
        <taxon>Bacillariophyta</taxon>
        <taxon>Coscinodiscophyceae</taxon>
        <taxon>Thalassiosirophycidae</taxon>
        <taxon>Stephanodiscales</taxon>
        <taxon>Stephanodiscaceae</taxon>
        <taxon>Discostella</taxon>
    </lineage>
</organism>
<dbReference type="GO" id="GO:0046872">
    <property type="term" value="F:metal ion binding"/>
    <property type="evidence" value="ECO:0007669"/>
    <property type="project" value="UniProtKB-KW"/>
</dbReference>
<keyword evidence="9" id="KW-0030">Aminoacyl-tRNA synthetase</keyword>
<evidence type="ECO:0000256" key="6">
    <source>
        <dbReference type="ARBA" id="ARBA00022833"/>
    </source>
</evidence>
<dbReference type="InterPro" id="IPR024909">
    <property type="entry name" value="Cys-tRNA/MSH_ligase"/>
</dbReference>
<evidence type="ECO:0000259" key="12">
    <source>
        <dbReference type="Pfam" id="PF01406"/>
    </source>
</evidence>
<keyword evidence="14" id="KW-1185">Reference proteome</keyword>
<reference evidence="13 14" key="1">
    <citation type="submission" date="2024-10" db="EMBL/GenBank/DDBJ databases">
        <title>Updated reference genomes for cyclostephanoid diatoms.</title>
        <authorList>
            <person name="Roberts W.R."/>
            <person name="Alverson A.J."/>
        </authorList>
    </citation>
    <scope>NUCLEOTIDE SEQUENCE [LARGE SCALE GENOMIC DNA]</scope>
    <source>
        <strain evidence="13 14">AJA232-27</strain>
    </source>
</reference>
<dbReference type="EMBL" id="JALLBG020000186">
    <property type="protein sequence ID" value="KAL3760412.1"/>
    <property type="molecule type" value="Genomic_DNA"/>
</dbReference>
<evidence type="ECO:0000256" key="1">
    <source>
        <dbReference type="ARBA" id="ARBA00001947"/>
    </source>
</evidence>
<gene>
    <name evidence="13" type="ORF">ACHAWU_005947</name>
</gene>
<keyword evidence="5" id="KW-0547">Nucleotide-binding</keyword>
<dbReference type="InterPro" id="IPR032678">
    <property type="entry name" value="tRNA-synt_1_cat_dom"/>
</dbReference>
<dbReference type="GO" id="GO:0005524">
    <property type="term" value="F:ATP binding"/>
    <property type="evidence" value="ECO:0007669"/>
    <property type="project" value="UniProtKB-KW"/>
</dbReference>
<sequence length="811" mass="90128">MSLSGTGNYCQLASDNGGSSCSHRHPWHTPEIDTSTPLAAGQLLLLNTLTGQKEPFVPMNQRHVKWYTCGPTVYDSSHVGHARTYLSFDIMRRIMSDYFRYNVLYHINTTDIDDKIILRARQNELMRLLEEDSSVNYEALVLLAKEALLEAKVKSEEKEMAIKLAIEEAIVKKDSRGKTEQEGLLEQHIFKRKKLEEDEAKILAACSSENEQTNASARASLLLVAKSVIAEKLDREKGHLITDHSVFNAHAQKYEREFMEDMEALGIREPDVLTRVTEYVPKIIAFVEKIIDKGLAYKSNGSVYLSLDAFLAAGHNYRKLKPAGPGGAVSTAAEMAEGEGALDTGAKGGEKRHPNDFALWKASKAGEPSWESPFGPGRPGWHIECSVVAGDILGERIDIHSGGEDLKFPHHDNELAQSEACFGCDQWVNYFTHTGHLHIDGLKMSKSLKNFITIRQALEANTARQLRIMFLLQAWDQPMTYSDQTIDDARSKETTFKSFFREVEALAREDYLNQEVGWRMDDADHKLAEAYMAARQTVHESLLDNFNTKDAMLALLKVINEANAYLRMPNVKPATLTLRSIAVYVTQILKVFGVVNGTDDFGFGSGGGGGADGKAADGSGSESYIGAMVNFREHVRNAALAAAKGGDASSAIQSILQICDGLRDDVLPTLGVRLEDRPTGTMWNLEDPEVMMKEMAEKAAKEKEIQIGKLEKQLVARTKDLEKVRSSMVKPQELFKTDEFKEWDESGAPTVMANGDPVSGGQVKKKKKAIEKQEKAYQDLMEKCGNNPQELLDSTQREIDAIKSKLDELSL</sequence>
<proteinExistence type="inferred from homology"/>
<evidence type="ECO:0000313" key="14">
    <source>
        <dbReference type="Proteomes" id="UP001530293"/>
    </source>
</evidence>
<evidence type="ECO:0000256" key="5">
    <source>
        <dbReference type="ARBA" id="ARBA00022741"/>
    </source>
</evidence>
<dbReference type="SUPFAM" id="SSF47323">
    <property type="entry name" value="Anticodon-binding domain of a subclass of class I aminoacyl-tRNA synthetases"/>
    <property type="match status" value="1"/>
</dbReference>
<comment type="caution">
    <text evidence="13">The sequence shown here is derived from an EMBL/GenBank/DDBJ whole genome shotgun (WGS) entry which is preliminary data.</text>
</comment>
<dbReference type="SUPFAM" id="SSF52374">
    <property type="entry name" value="Nucleotidylyl transferase"/>
    <property type="match status" value="1"/>
</dbReference>
<dbReference type="Proteomes" id="UP001530293">
    <property type="component" value="Unassembled WGS sequence"/>
</dbReference>